<protein>
    <submittedName>
        <fullName evidence="1">Uncharacterized protein</fullName>
    </submittedName>
</protein>
<comment type="caution">
    <text evidence="1">The sequence shown here is derived from an EMBL/GenBank/DDBJ whole genome shotgun (WGS) entry which is preliminary data.</text>
</comment>
<dbReference type="EMBL" id="LCZI01000340">
    <property type="protein sequence ID" value="KKZ67078.1"/>
    <property type="molecule type" value="Genomic_DNA"/>
</dbReference>
<evidence type="ECO:0000313" key="1">
    <source>
        <dbReference type="EMBL" id="KKZ67078.1"/>
    </source>
</evidence>
<dbReference type="AlphaFoldDB" id="A0A0G2I975"/>
<feature type="non-terminal residue" evidence="1">
    <location>
        <position position="1"/>
    </location>
</feature>
<gene>
    <name evidence="1" type="ORF">EMCG_07249</name>
</gene>
<dbReference type="VEuPathDB" id="FungiDB:EMCG_07249"/>
<name>A0A0G2I975_9EURO</name>
<proteinExistence type="predicted"/>
<sequence>FRGARSTPRLLLSEPCVCCLGFEGSVVIRDLSTVAAGPSIDSNSVINTVAEQISCSPKSRTWDF</sequence>
<accession>A0A0G2I975</accession>
<organism evidence="1 2">
    <name type="scientific">[Emmonsia] crescens</name>
    <dbReference type="NCBI Taxonomy" id="73230"/>
    <lineage>
        <taxon>Eukaryota</taxon>
        <taxon>Fungi</taxon>
        <taxon>Dikarya</taxon>
        <taxon>Ascomycota</taxon>
        <taxon>Pezizomycotina</taxon>
        <taxon>Eurotiomycetes</taxon>
        <taxon>Eurotiomycetidae</taxon>
        <taxon>Onygenales</taxon>
        <taxon>Ajellomycetaceae</taxon>
        <taxon>Emergomyces</taxon>
    </lineage>
</organism>
<dbReference type="Proteomes" id="UP000034164">
    <property type="component" value="Unassembled WGS sequence"/>
</dbReference>
<evidence type="ECO:0000313" key="2">
    <source>
        <dbReference type="Proteomes" id="UP000034164"/>
    </source>
</evidence>
<reference evidence="2" key="1">
    <citation type="journal article" date="2015" name="PLoS Genet.">
        <title>The dynamic genome and transcriptome of the human fungal pathogen Blastomyces and close relative Emmonsia.</title>
        <authorList>
            <person name="Munoz J.F."/>
            <person name="Gauthier G.M."/>
            <person name="Desjardins C.A."/>
            <person name="Gallo J.E."/>
            <person name="Holder J."/>
            <person name="Sullivan T.D."/>
            <person name="Marty A.J."/>
            <person name="Carmen J.C."/>
            <person name="Chen Z."/>
            <person name="Ding L."/>
            <person name="Gujja S."/>
            <person name="Magrini V."/>
            <person name="Misas E."/>
            <person name="Mitreva M."/>
            <person name="Priest M."/>
            <person name="Saif S."/>
            <person name="Whiston E.A."/>
            <person name="Young S."/>
            <person name="Zeng Q."/>
            <person name="Goldman W.E."/>
            <person name="Mardis E.R."/>
            <person name="Taylor J.W."/>
            <person name="McEwen J.G."/>
            <person name="Clay O.K."/>
            <person name="Klein B.S."/>
            <person name="Cuomo C.A."/>
        </authorList>
    </citation>
    <scope>NUCLEOTIDE SEQUENCE [LARGE SCALE GENOMIC DNA]</scope>
    <source>
        <strain evidence="2">UAMH 3008</strain>
    </source>
</reference>